<dbReference type="Pfam" id="PF00873">
    <property type="entry name" value="ACR_tran"/>
    <property type="match status" value="1"/>
</dbReference>
<dbReference type="SUPFAM" id="SSF82866">
    <property type="entry name" value="Multidrug efflux transporter AcrB transmembrane domain"/>
    <property type="match status" value="2"/>
</dbReference>
<feature type="transmembrane region" description="Helical" evidence="1">
    <location>
        <begin position="15"/>
        <end position="35"/>
    </location>
</feature>
<dbReference type="Gene3D" id="3.30.70.1440">
    <property type="entry name" value="Multidrug efflux transporter AcrB pore domain"/>
    <property type="match status" value="1"/>
</dbReference>
<feature type="transmembrane region" description="Helical" evidence="1">
    <location>
        <begin position="366"/>
        <end position="387"/>
    </location>
</feature>
<name>A0A7X0B1V4_9PROT</name>
<dbReference type="InterPro" id="IPR027463">
    <property type="entry name" value="AcrB_DN_DC_subdom"/>
</dbReference>
<dbReference type="InterPro" id="IPR001036">
    <property type="entry name" value="Acrflvin-R"/>
</dbReference>
<organism evidence="2 3">
    <name type="scientific">Nitrospirillum iridis</name>
    <dbReference type="NCBI Taxonomy" id="765888"/>
    <lineage>
        <taxon>Bacteria</taxon>
        <taxon>Pseudomonadati</taxon>
        <taxon>Pseudomonadota</taxon>
        <taxon>Alphaproteobacteria</taxon>
        <taxon>Rhodospirillales</taxon>
        <taxon>Azospirillaceae</taxon>
        <taxon>Nitrospirillum</taxon>
    </lineage>
</organism>
<dbReference type="RefSeq" id="WP_211106503.1">
    <property type="nucleotide sequence ID" value="NZ_JACIIZ010000015.1"/>
</dbReference>
<dbReference type="EMBL" id="JACIIZ010000015">
    <property type="protein sequence ID" value="MBB6254150.1"/>
    <property type="molecule type" value="Genomic_DNA"/>
</dbReference>
<feature type="transmembrane region" description="Helical" evidence="1">
    <location>
        <begin position="337"/>
        <end position="359"/>
    </location>
</feature>
<dbReference type="GO" id="GO:0005886">
    <property type="term" value="C:plasma membrane"/>
    <property type="evidence" value="ECO:0007669"/>
    <property type="project" value="TreeGrafter"/>
</dbReference>
<keyword evidence="1" id="KW-0472">Membrane</keyword>
<feature type="transmembrane region" description="Helical" evidence="1">
    <location>
        <begin position="874"/>
        <end position="896"/>
    </location>
</feature>
<evidence type="ECO:0000313" key="3">
    <source>
        <dbReference type="Proteomes" id="UP000539175"/>
    </source>
</evidence>
<dbReference type="Gene3D" id="3.30.2090.10">
    <property type="entry name" value="Multidrug efflux transporter AcrB TolC docking domain, DN and DC subdomains"/>
    <property type="match status" value="2"/>
</dbReference>
<sequence>MSSGNISAVAIRHPIPPIVLFIVLMIAGVVAYFSLDVTGNPDIDFPVVTVTVSRPGAAPSEMEVQVTKLVEDAVSSIVGLDHVSSDITDGVSNTVLEFKIGYDTDRAVNDVRNAISRIRSNLPSDIYEPQVERQDVTGDEILTYAVSSDTRSVEELSWLIDNDISRTITHVPGVGATDRFGGLDREIRINLDPNRLMARGITADEVNSQLRALNVDLPGGRGAVGTKEQSIRTLGSAHTVEDLANTEITIPASVGPTVGKVRLRDLGTVTDGTSEMRYVSRYDGQPTVGFSIRRAPHSSEVTIAKGVDEAVERLRKEYPDVHFNLIFDNVKYTKQSFAGSVESLLLGSFLAVLVVWWFLRDGRATFISALAMPLSTIPTFLVMKWFGFSLNGVTLLALSLVVGILVDDAIVEIENIVRHIRMGKRPFQAALEAADEIGLAVVATTMTIVVVFLPVSFMSGIVGQYFKSFGVTVAVAVLFSLLVARLITPLMAAYMLKPSQVDHHGEGGRWMRQYGRLLGWSMNHRWLTVMAGVGIFALSIFIATLLPSGFVPPSDNGLSTVQVILPPGATLAETDATTQMVGQILAKRPEVLHVWTRAGRNNQLRNGAVTAILKPKHERSLTKQQFEASVTPELNQVPGAHIGFNSSIGWGAKDISVLLTSDDGPALERYSNQVLDEMRQLPFLANVTSTASLLRPEIQIRPFFDRAAEQGVSVQAIGQVAKIATLGDLDTSVAKFNLGDRQVPIRVQIDPKWRADMDVMENLRVRTANGDLLPIRAVASIGMGAGAVEIERFDRARKLAVEADLRGIEVGEAMKKIDALPSMAHMPPGISKPAYGQTQEMQNMMIGFAIALATAFLLILAVLILLFRNFFQPLTIMTALPLSFGGAFAALLIGGMSLSMPALIGIMMLMGIVTKNSILLVEYAIVSMRDRGMSRREALLDAGAKRARPIIMTTIAMVAGMVPIAVGIGNDSSFQQPMATAVIGGLITSTLLSLVFVPAVFTIVDDISRWLSPKFGRFITPRDAPAIVTPLHPGPVHGVVKGAE</sequence>
<feature type="transmembrane region" description="Helical" evidence="1">
    <location>
        <begin position="526"/>
        <end position="546"/>
    </location>
</feature>
<evidence type="ECO:0000313" key="2">
    <source>
        <dbReference type="EMBL" id="MBB6254150.1"/>
    </source>
</evidence>
<reference evidence="2 3" key="1">
    <citation type="submission" date="2020-08" db="EMBL/GenBank/DDBJ databases">
        <title>Genomic Encyclopedia of Type Strains, Phase IV (KMG-IV): sequencing the most valuable type-strain genomes for metagenomic binning, comparative biology and taxonomic classification.</title>
        <authorList>
            <person name="Goeker M."/>
        </authorList>
    </citation>
    <scope>NUCLEOTIDE SEQUENCE [LARGE SCALE GENOMIC DNA]</scope>
    <source>
        <strain evidence="2 3">DSM 22198</strain>
    </source>
</reference>
<dbReference type="Gene3D" id="3.30.70.1320">
    <property type="entry name" value="Multidrug efflux transporter AcrB pore domain like"/>
    <property type="match status" value="1"/>
</dbReference>
<dbReference type="PANTHER" id="PTHR32063">
    <property type="match status" value="1"/>
</dbReference>
<feature type="transmembrane region" description="Helical" evidence="1">
    <location>
        <begin position="437"/>
        <end position="457"/>
    </location>
</feature>
<dbReference type="SUPFAM" id="SSF82714">
    <property type="entry name" value="Multidrug efflux transporter AcrB TolC docking domain, DN and DC subdomains"/>
    <property type="match status" value="2"/>
</dbReference>
<dbReference type="PRINTS" id="PR00702">
    <property type="entry name" value="ACRIFLAVINRP"/>
</dbReference>
<dbReference type="GO" id="GO:0042910">
    <property type="term" value="F:xenobiotic transmembrane transporter activity"/>
    <property type="evidence" value="ECO:0007669"/>
    <property type="project" value="TreeGrafter"/>
</dbReference>
<evidence type="ECO:0000256" key="1">
    <source>
        <dbReference type="SAM" id="Phobius"/>
    </source>
</evidence>
<keyword evidence="3" id="KW-1185">Reference proteome</keyword>
<dbReference type="PANTHER" id="PTHR32063:SF77">
    <property type="entry name" value="ACR FAMILY TRANSPORT PROTEIN"/>
    <property type="match status" value="1"/>
</dbReference>
<dbReference type="Gene3D" id="1.20.1640.10">
    <property type="entry name" value="Multidrug efflux transporter AcrB transmembrane domain"/>
    <property type="match status" value="2"/>
</dbReference>
<feature type="transmembrane region" description="Helical" evidence="1">
    <location>
        <begin position="469"/>
        <end position="487"/>
    </location>
</feature>
<feature type="transmembrane region" description="Helical" evidence="1">
    <location>
        <begin position="981"/>
        <end position="1004"/>
    </location>
</feature>
<protein>
    <submittedName>
        <fullName evidence="2">Hydrophobe/amphiphile efflux-1 (HAE1) family protein</fullName>
    </submittedName>
</protein>
<gene>
    <name evidence="2" type="ORF">FHS74_004733</name>
</gene>
<accession>A0A7X0B1V4</accession>
<dbReference type="Gene3D" id="3.30.70.1430">
    <property type="entry name" value="Multidrug efflux transporter AcrB pore domain"/>
    <property type="match status" value="2"/>
</dbReference>
<proteinExistence type="predicted"/>
<comment type="caution">
    <text evidence="2">The sequence shown here is derived from an EMBL/GenBank/DDBJ whole genome shotgun (WGS) entry which is preliminary data.</text>
</comment>
<dbReference type="AlphaFoldDB" id="A0A7X0B1V4"/>
<feature type="transmembrane region" description="Helical" evidence="1">
    <location>
        <begin position="902"/>
        <end position="926"/>
    </location>
</feature>
<feature type="transmembrane region" description="Helical" evidence="1">
    <location>
        <begin position="393"/>
        <end position="417"/>
    </location>
</feature>
<keyword evidence="1" id="KW-0812">Transmembrane</keyword>
<feature type="transmembrane region" description="Helical" evidence="1">
    <location>
        <begin position="947"/>
        <end position="969"/>
    </location>
</feature>
<keyword evidence="1" id="KW-1133">Transmembrane helix</keyword>
<feature type="transmembrane region" description="Helical" evidence="1">
    <location>
        <begin position="844"/>
        <end position="867"/>
    </location>
</feature>
<dbReference type="SUPFAM" id="SSF82693">
    <property type="entry name" value="Multidrug efflux transporter AcrB pore domain, PN1, PN2, PC1 and PC2 subdomains"/>
    <property type="match status" value="3"/>
</dbReference>
<dbReference type="Proteomes" id="UP000539175">
    <property type="component" value="Unassembled WGS sequence"/>
</dbReference>